<evidence type="ECO:0000313" key="1">
    <source>
        <dbReference type="EMBL" id="KAJ1163087.1"/>
    </source>
</evidence>
<accession>A0AAV7SFP4</accession>
<organism evidence="1 2">
    <name type="scientific">Pleurodeles waltl</name>
    <name type="common">Iberian ribbed newt</name>
    <dbReference type="NCBI Taxonomy" id="8319"/>
    <lineage>
        <taxon>Eukaryota</taxon>
        <taxon>Metazoa</taxon>
        <taxon>Chordata</taxon>
        <taxon>Craniata</taxon>
        <taxon>Vertebrata</taxon>
        <taxon>Euteleostomi</taxon>
        <taxon>Amphibia</taxon>
        <taxon>Batrachia</taxon>
        <taxon>Caudata</taxon>
        <taxon>Salamandroidea</taxon>
        <taxon>Salamandridae</taxon>
        <taxon>Pleurodelinae</taxon>
        <taxon>Pleurodeles</taxon>
    </lineage>
</organism>
<proteinExistence type="predicted"/>
<reference evidence="1" key="1">
    <citation type="journal article" date="2022" name="bioRxiv">
        <title>Sequencing and chromosome-scale assembly of the giantPleurodeles waltlgenome.</title>
        <authorList>
            <person name="Brown T."/>
            <person name="Elewa A."/>
            <person name="Iarovenko S."/>
            <person name="Subramanian E."/>
            <person name="Araus A.J."/>
            <person name="Petzold A."/>
            <person name="Susuki M."/>
            <person name="Suzuki K.-i.T."/>
            <person name="Hayashi T."/>
            <person name="Toyoda A."/>
            <person name="Oliveira C."/>
            <person name="Osipova E."/>
            <person name="Leigh N.D."/>
            <person name="Simon A."/>
            <person name="Yun M.H."/>
        </authorList>
    </citation>
    <scope>NUCLEOTIDE SEQUENCE</scope>
    <source>
        <strain evidence="1">20211129_DDA</strain>
        <tissue evidence="1">Liver</tissue>
    </source>
</reference>
<evidence type="ECO:0000313" key="2">
    <source>
        <dbReference type="Proteomes" id="UP001066276"/>
    </source>
</evidence>
<dbReference type="EMBL" id="JANPWB010000008">
    <property type="protein sequence ID" value="KAJ1163087.1"/>
    <property type="molecule type" value="Genomic_DNA"/>
</dbReference>
<keyword evidence="2" id="KW-1185">Reference proteome</keyword>
<comment type="caution">
    <text evidence="1">The sequence shown here is derived from an EMBL/GenBank/DDBJ whole genome shotgun (WGS) entry which is preliminary data.</text>
</comment>
<gene>
    <name evidence="1" type="ORF">NDU88_003550</name>
</gene>
<sequence length="79" mass="8353">MRISRRRRGSITSSRAVHHRLFASSASRARCERGERALFCSLSPRCLVSPARAPAADVRGAAVMKPVGIRSGAAGASSC</sequence>
<dbReference type="AlphaFoldDB" id="A0AAV7SFP4"/>
<name>A0AAV7SFP4_PLEWA</name>
<dbReference type="Proteomes" id="UP001066276">
    <property type="component" value="Chromosome 4_2"/>
</dbReference>
<protein>
    <submittedName>
        <fullName evidence="1">Uncharacterized protein</fullName>
    </submittedName>
</protein>